<feature type="signal peptide" evidence="1">
    <location>
        <begin position="1"/>
        <end position="21"/>
    </location>
</feature>
<dbReference type="EMBL" id="CAIIXF020000004">
    <property type="protein sequence ID" value="CAH1781660.1"/>
    <property type="molecule type" value="Genomic_DNA"/>
</dbReference>
<feature type="domain" description="WAP" evidence="3">
    <location>
        <begin position="108"/>
        <end position="157"/>
    </location>
</feature>
<dbReference type="GO" id="GO:0030182">
    <property type="term" value="P:neuron differentiation"/>
    <property type="evidence" value="ECO:0007669"/>
    <property type="project" value="TreeGrafter"/>
</dbReference>
<dbReference type="OrthoDB" id="6265911at2759"/>
<dbReference type="PANTHER" id="PTHR14131">
    <property type="entry name" value="ANOSMIN"/>
    <property type="match status" value="1"/>
</dbReference>
<dbReference type="PROSITE" id="PS51390">
    <property type="entry name" value="WAP"/>
    <property type="match status" value="1"/>
</dbReference>
<dbReference type="SMART" id="SM00217">
    <property type="entry name" value="WAP"/>
    <property type="match status" value="1"/>
</dbReference>
<dbReference type="InterPro" id="IPR036645">
    <property type="entry name" value="Elafin-like_sf"/>
</dbReference>
<dbReference type="PANTHER" id="PTHR14131:SF5">
    <property type="entry name" value="ANOSMIN-1"/>
    <property type="match status" value="1"/>
</dbReference>
<dbReference type="PROSITE" id="PS50853">
    <property type="entry name" value="FN3"/>
    <property type="match status" value="3"/>
</dbReference>
<dbReference type="GO" id="GO:0009986">
    <property type="term" value="C:cell surface"/>
    <property type="evidence" value="ECO:0007669"/>
    <property type="project" value="TreeGrafter"/>
</dbReference>
<dbReference type="CDD" id="cd00199">
    <property type="entry name" value="WAP"/>
    <property type="match status" value="1"/>
</dbReference>
<dbReference type="Pfam" id="PF00041">
    <property type="entry name" value="fn3"/>
    <property type="match status" value="2"/>
</dbReference>
<dbReference type="InterPro" id="IPR003961">
    <property type="entry name" value="FN3_dom"/>
</dbReference>
<keyword evidence="5" id="KW-1185">Reference proteome</keyword>
<organism evidence="4 5">
    <name type="scientific">Owenia fusiformis</name>
    <name type="common">Polychaete worm</name>
    <dbReference type="NCBI Taxonomy" id="6347"/>
    <lineage>
        <taxon>Eukaryota</taxon>
        <taxon>Metazoa</taxon>
        <taxon>Spiralia</taxon>
        <taxon>Lophotrochozoa</taxon>
        <taxon>Annelida</taxon>
        <taxon>Polychaeta</taxon>
        <taxon>Sedentaria</taxon>
        <taxon>Canalipalpata</taxon>
        <taxon>Sabellida</taxon>
        <taxon>Oweniida</taxon>
        <taxon>Oweniidae</taxon>
        <taxon>Owenia</taxon>
    </lineage>
</organism>
<feature type="domain" description="Fibronectin type-III" evidence="2">
    <location>
        <begin position="166"/>
        <end position="263"/>
    </location>
</feature>
<feature type="domain" description="Fibronectin type-III" evidence="2">
    <location>
        <begin position="268"/>
        <end position="375"/>
    </location>
</feature>
<dbReference type="SUPFAM" id="SSF49265">
    <property type="entry name" value="Fibronectin type III"/>
    <property type="match status" value="2"/>
</dbReference>
<evidence type="ECO:0000256" key="1">
    <source>
        <dbReference type="SAM" id="SignalP"/>
    </source>
</evidence>
<dbReference type="Proteomes" id="UP000749559">
    <property type="component" value="Unassembled WGS sequence"/>
</dbReference>
<evidence type="ECO:0008006" key="6">
    <source>
        <dbReference type="Google" id="ProtNLM"/>
    </source>
</evidence>
<sequence>MSPVFGFMFLWIINTVGQTHGSTESADIESARCKVRCLIEYLKDFERRLGGTEVSMVRANADRCRVDRNCSTCSRPCSTLVHNIAACTAACQNETACLLSCHFIRHIHTTKHGQCPSRTTLDESQAQCTVTCDKDTDCGGVEKCCDNGCGYTCQSATNADVGLPETTTAPEVRERPKGKSVELTWEIPSYKTPIVYIIQGRTSVGMSGNYGPWQMVMESTRPGAIWKGVKAGHWYQFRIVSVNINGSSEHSEHSVDFKLTKEPRSPSEPTDFREGGFTLHDGMVNVRLLWEEPRKSDLPISKYKIFWTKQTNKVPLVGEPTGEHKRLIAADKREFELKNLEPDTRYMIQIQALAPYGNRKLKSEKVSLEIETYPLSQSTERDRTTPSPSIITEVDTAPPVTFPIPGTVQNITFEKPFYQNGLLKARISWLAPDSFDDGILRYDLQWSPNACIALEDRVRTMSDHTENEYFELYDLKFDCQYQVKVIPVSTNHIVGMVGHAIFYTPECPDVHVMGEIVPDCPTDTPSVPREPQNINYRLIIINQNISAEITWSKPQSDRPIISFRVTWGAVLPMDEMKEFPHMDMNTALTKVLSNKAKLFSIDSLREGTSYIVQVQALSKVGSGMIGQVQFEVPFLYSSRIRPPDHDIQHQEPSNTKHLHSNKADTAVDVDAQVEQDNKDSRTQSTDTLKASATCPSITTAVLIISVTLVPWIAWPLP</sequence>
<dbReference type="Pfam" id="PF00095">
    <property type="entry name" value="WAP"/>
    <property type="match status" value="1"/>
</dbReference>
<dbReference type="SUPFAM" id="SSF57256">
    <property type="entry name" value="Elafin-like"/>
    <property type="match status" value="1"/>
</dbReference>
<dbReference type="Gene3D" id="2.60.40.10">
    <property type="entry name" value="Immunoglobulins"/>
    <property type="match status" value="3"/>
</dbReference>
<comment type="caution">
    <text evidence="4">The sequence shown here is derived from an EMBL/GenBank/DDBJ whole genome shotgun (WGS) entry which is preliminary data.</text>
</comment>
<dbReference type="InterPro" id="IPR013783">
    <property type="entry name" value="Ig-like_fold"/>
</dbReference>
<name>A0A8S4NJG2_OWEFU</name>
<dbReference type="GO" id="GO:0005576">
    <property type="term" value="C:extracellular region"/>
    <property type="evidence" value="ECO:0007669"/>
    <property type="project" value="InterPro"/>
</dbReference>
<dbReference type="CDD" id="cd00063">
    <property type="entry name" value="FN3"/>
    <property type="match status" value="2"/>
</dbReference>
<dbReference type="SMART" id="SM00060">
    <property type="entry name" value="FN3"/>
    <property type="match status" value="4"/>
</dbReference>
<evidence type="ECO:0000259" key="3">
    <source>
        <dbReference type="PROSITE" id="PS51390"/>
    </source>
</evidence>
<dbReference type="InterPro" id="IPR008197">
    <property type="entry name" value="WAP_dom"/>
</dbReference>
<dbReference type="Gene3D" id="4.10.75.10">
    <property type="entry name" value="Elafin-like"/>
    <property type="match status" value="1"/>
</dbReference>
<protein>
    <recommendedName>
        <fullName evidence="6">Anosmin-1</fullName>
    </recommendedName>
</protein>
<feature type="domain" description="Fibronectin type-III" evidence="2">
    <location>
        <begin position="530"/>
        <end position="640"/>
    </location>
</feature>
<feature type="chain" id="PRO_5035786768" description="Anosmin-1" evidence="1">
    <location>
        <begin position="22"/>
        <end position="717"/>
    </location>
</feature>
<proteinExistence type="predicted"/>
<dbReference type="AlphaFoldDB" id="A0A8S4NJG2"/>
<dbReference type="InterPro" id="IPR042447">
    <property type="entry name" value="Anosmin-1"/>
</dbReference>
<reference evidence="4" key="1">
    <citation type="submission" date="2022-03" db="EMBL/GenBank/DDBJ databases">
        <authorList>
            <person name="Martin C."/>
        </authorList>
    </citation>
    <scope>NUCLEOTIDE SEQUENCE</scope>
</reference>
<evidence type="ECO:0000259" key="2">
    <source>
        <dbReference type="PROSITE" id="PS50853"/>
    </source>
</evidence>
<keyword evidence="1" id="KW-0732">Signal</keyword>
<accession>A0A8S4NJG2</accession>
<dbReference type="InterPro" id="IPR036116">
    <property type="entry name" value="FN3_sf"/>
</dbReference>
<evidence type="ECO:0000313" key="5">
    <source>
        <dbReference type="Proteomes" id="UP000749559"/>
    </source>
</evidence>
<dbReference type="GO" id="GO:0030414">
    <property type="term" value="F:peptidase inhibitor activity"/>
    <property type="evidence" value="ECO:0007669"/>
    <property type="project" value="InterPro"/>
</dbReference>
<gene>
    <name evidence="4" type="ORF">OFUS_LOCUS8216</name>
</gene>
<evidence type="ECO:0000313" key="4">
    <source>
        <dbReference type="EMBL" id="CAH1781660.1"/>
    </source>
</evidence>